<dbReference type="GeneID" id="26971075"/>
<proteinExistence type="predicted"/>
<dbReference type="Proteomes" id="UP000002059">
    <property type="component" value="Partially assembled WGS sequence"/>
</dbReference>
<dbReference type="HOGENOM" id="CLU_2134273_0_0_1"/>
<organism evidence="1 2">
    <name type="scientific">Paracoccidioides lutzii (strain ATCC MYA-826 / Pb01)</name>
    <name type="common">Paracoccidioides brasiliensis</name>
    <dbReference type="NCBI Taxonomy" id="502779"/>
    <lineage>
        <taxon>Eukaryota</taxon>
        <taxon>Fungi</taxon>
        <taxon>Dikarya</taxon>
        <taxon>Ascomycota</taxon>
        <taxon>Pezizomycotina</taxon>
        <taxon>Eurotiomycetes</taxon>
        <taxon>Eurotiomycetidae</taxon>
        <taxon>Onygenales</taxon>
        <taxon>Ajellomycetaceae</taxon>
        <taxon>Paracoccidioides</taxon>
    </lineage>
</organism>
<name>A0A0A2VJ16_PARBA</name>
<keyword evidence="2" id="KW-1185">Reference proteome</keyword>
<gene>
    <name evidence="1" type="ORF">PAAG_12412</name>
</gene>
<dbReference type="VEuPathDB" id="FungiDB:PAAG_12412"/>
<dbReference type="KEGG" id="pbl:PAAG_12412"/>
<accession>A0A0A2VJ16</accession>
<dbReference type="EMBL" id="KN294016">
    <property type="protein sequence ID" value="KGQ00909.1"/>
    <property type="molecule type" value="Genomic_DNA"/>
</dbReference>
<evidence type="ECO:0000313" key="2">
    <source>
        <dbReference type="Proteomes" id="UP000002059"/>
    </source>
</evidence>
<dbReference type="AlphaFoldDB" id="A0A0A2VJ16"/>
<sequence length="113" mass="12576">MPYIPWFLSLEDVVFGLVSTGSSQSFSSPSPHAVFIPPDCWKARQEGEIISVLWSGSIVSLRFCVRVYQCLVIRLVRGVKTEIQDVFEGFTAGEIIVTWLPPGGQIYVAQQLV</sequence>
<reference evidence="1 2" key="1">
    <citation type="journal article" date="2011" name="PLoS Genet.">
        <title>Comparative genomic analysis of human fungal pathogens causing paracoccidioidomycosis.</title>
        <authorList>
            <person name="Desjardins C.A."/>
            <person name="Champion M.D."/>
            <person name="Holder J.W."/>
            <person name="Muszewska A."/>
            <person name="Goldberg J."/>
            <person name="Bailao A.M."/>
            <person name="Brigido M.M."/>
            <person name="Ferreira M.E."/>
            <person name="Garcia A.M."/>
            <person name="Grynberg M."/>
            <person name="Gujja S."/>
            <person name="Heiman D.I."/>
            <person name="Henn M.R."/>
            <person name="Kodira C.D."/>
            <person name="Leon-Narvaez H."/>
            <person name="Longo L.V."/>
            <person name="Ma L.J."/>
            <person name="Malavazi I."/>
            <person name="Matsuo A.L."/>
            <person name="Morais F.V."/>
            <person name="Pereira M."/>
            <person name="Rodriguez-Brito S."/>
            <person name="Sakthikumar S."/>
            <person name="Salem-Izacc S.M."/>
            <person name="Sykes S.M."/>
            <person name="Teixeira M.M."/>
            <person name="Vallejo M.C."/>
            <person name="Walter M.E."/>
            <person name="Yandava C."/>
            <person name="Young S."/>
            <person name="Zeng Q."/>
            <person name="Zucker J."/>
            <person name="Felipe M.S."/>
            <person name="Goldman G.H."/>
            <person name="Haas B.J."/>
            <person name="McEwen J.G."/>
            <person name="Nino-Vega G."/>
            <person name="Puccia R."/>
            <person name="San-Blas G."/>
            <person name="Soares C.M."/>
            <person name="Birren B.W."/>
            <person name="Cuomo C.A."/>
        </authorList>
    </citation>
    <scope>NUCLEOTIDE SEQUENCE [LARGE SCALE GENOMIC DNA]</scope>
    <source>
        <strain evidence="2">ATCC MYA-826 / Pb01</strain>
    </source>
</reference>
<protein>
    <submittedName>
        <fullName evidence="1">Uncharacterized protein</fullName>
    </submittedName>
</protein>
<evidence type="ECO:0000313" key="1">
    <source>
        <dbReference type="EMBL" id="KGQ00909.1"/>
    </source>
</evidence>
<dbReference type="RefSeq" id="XP_015702477.1">
    <property type="nucleotide sequence ID" value="XM_015847905.1"/>
</dbReference>